<feature type="domain" description="HTH cro/C1-type" evidence="1">
    <location>
        <begin position="17"/>
        <end position="71"/>
    </location>
</feature>
<organism evidence="2 3">
    <name type="scientific">Candidatus Polarisedimenticola svalbardensis</name>
    <dbReference type="NCBI Taxonomy" id="2886004"/>
    <lineage>
        <taxon>Bacteria</taxon>
        <taxon>Pseudomonadati</taxon>
        <taxon>Acidobacteriota</taxon>
        <taxon>Candidatus Polarisedimenticolia</taxon>
        <taxon>Candidatus Polarisedimenticolales</taxon>
        <taxon>Candidatus Polarisedimenticolaceae</taxon>
        <taxon>Candidatus Polarisedimenticola</taxon>
    </lineage>
</organism>
<protein>
    <submittedName>
        <fullName evidence="2">Helix-turn-helix domain-containing protein</fullName>
    </submittedName>
</protein>
<evidence type="ECO:0000259" key="1">
    <source>
        <dbReference type="PROSITE" id="PS50943"/>
    </source>
</evidence>
<proteinExistence type="predicted"/>
<dbReference type="CDD" id="cd00093">
    <property type="entry name" value="HTH_XRE"/>
    <property type="match status" value="1"/>
</dbReference>
<dbReference type="PROSITE" id="PS50943">
    <property type="entry name" value="HTH_CROC1"/>
    <property type="match status" value="1"/>
</dbReference>
<reference evidence="2 3" key="1">
    <citation type="submission" date="2020-08" db="EMBL/GenBank/DDBJ databases">
        <title>Acidobacteriota in marine sediments use diverse sulfur dissimilation pathways.</title>
        <authorList>
            <person name="Wasmund K."/>
        </authorList>
    </citation>
    <scope>NUCLEOTIDE SEQUENCE [LARGE SCALE GENOMIC DNA]</scope>
    <source>
        <strain evidence="2">MAG AM4</strain>
    </source>
</reference>
<dbReference type="InterPro" id="IPR053830">
    <property type="entry name" value="DUF6922"/>
</dbReference>
<evidence type="ECO:0000313" key="3">
    <source>
        <dbReference type="Proteomes" id="UP000648239"/>
    </source>
</evidence>
<accession>A0A8J7CDW2</accession>
<dbReference type="Gene3D" id="1.10.260.40">
    <property type="entry name" value="lambda repressor-like DNA-binding domains"/>
    <property type="match status" value="1"/>
</dbReference>
<dbReference type="Pfam" id="PF21956">
    <property type="entry name" value="DUF6922"/>
    <property type="match status" value="1"/>
</dbReference>
<dbReference type="Proteomes" id="UP000648239">
    <property type="component" value="Unassembled WGS sequence"/>
</dbReference>
<evidence type="ECO:0000313" key="2">
    <source>
        <dbReference type="EMBL" id="MBD3869342.1"/>
    </source>
</evidence>
<dbReference type="InterPro" id="IPR010982">
    <property type="entry name" value="Lambda_DNA-bd_dom_sf"/>
</dbReference>
<dbReference type="SUPFAM" id="SSF47413">
    <property type="entry name" value="lambda repressor-like DNA-binding domains"/>
    <property type="match status" value="1"/>
</dbReference>
<dbReference type="InterPro" id="IPR001387">
    <property type="entry name" value="Cro/C1-type_HTH"/>
</dbReference>
<dbReference type="GO" id="GO:0003677">
    <property type="term" value="F:DNA binding"/>
    <property type="evidence" value="ECO:0007669"/>
    <property type="project" value="InterPro"/>
</dbReference>
<dbReference type="AlphaFoldDB" id="A0A8J7CDW2"/>
<dbReference type="Pfam" id="PF13560">
    <property type="entry name" value="HTH_31"/>
    <property type="match status" value="1"/>
</dbReference>
<name>A0A8J7CDW2_9BACT</name>
<sequence>MCDNKNRELGQPIGARIRSLRTARDWSLAELAKRAGTSAPTLHRYESGWDRFELATLRKIASALGVLLEVNFVEESVSTGAPADLRALIAPLFWDRELRPADLDQYPDWVLERVLMFGSRDQVSAARKYFGDEAVAKAAGRRGVDPKTRNYWNTILEGAAGAS</sequence>
<comment type="caution">
    <text evidence="2">The sequence shown here is derived from an EMBL/GenBank/DDBJ whole genome shotgun (WGS) entry which is preliminary data.</text>
</comment>
<dbReference type="EMBL" id="JACXWD010000077">
    <property type="protein sequence ID" value="MBD3869342.1"/>
    <property type="molecule type" value="Genomic_DNA"/>
</dbReference>
<gene>
    <name evidence="2" type="ORF">IFK94_14570</name>
</gene>
<dbReference type="SMART" id="SM00530">
    <property type="entry name" value="HTH_XRE"/>
    <property type="match status" value="1"/>
</dbReference>